<dbReference type="Proteomes" id="UP000295678">
    <property type="component" value="Unassembled WGS sequence"/>
</dbReference>
<name>A0A4V2UXA8_9HYPH</name>
<reference evidence="1 2" key="1">
    <citation type="submission" date="2019-03" db="EMBL/GenBank/DDBJ databases">
        <title>Genomic Encyclopedia of Type Strains, Phase IV (KMG-IV): sequencing the most valuable type-strain genomes for metagenomic binning, comparative biology and taxonomic classification.</title>
        <authorList>
            <person name="Goeker M."/>
        </authorList>
    </citation>
    <scope>NUCLEOTIDE SEQUENCE [LARGE SCALE GENOMIC DNA]</scope>
    <source>
        <strain evidence="1 2">DSM 19345</strain>
    </source>
</reference>
<dbReference type="Pfam" id="PF09931">
    <property type="entry name" value="Phage_phiJL001_Gp84_N"/>
    <property type="match status" value="1"/>
</dbReference>
<gene>
    <name evidence="1" type="ORF">EDC22_12312</name>
</gene>
<feature type="non-terminal residue" evidence="1">
    <location>
        <position position="223"/>
    </location>
</feature>
<organism evidence="1 2">
    <name type="scientific">Tepidamorphus gemmatus</name>
    <dbReference type="NCBI Taxonomy" id="747076"/>
    <lineage>
        <taxon>Bacteria</taxon>
        <taxon>Pseudomonadati</taxon>
        <taxon>Pseudomonadota</taxon>
        <taxon>Alphaproteobacteria</taxon>
        <taxon>Hyphomicrobiales</taxon>
        <taxon>Tepidamorphaceae</taxon>
        <taxon>Tepidamorphus</taxon>
    </lineage>
</organism>
<sequence length="223" mass="23566">MKTVSDAFRAAIAGPVTTLAWCWRLERADGLVLGFTDHDRTICFGGLDYLADSGLAGSEIPAGLGLAVATQDVAGALAADAITEDDIAAGLYDGAKVEIWRVDWRDPDRRALIRAGTIGEIRRAGIAFTAELRGLVQALDAPAGRSYQRRCDAALGDQRCRVDVGVPPVRVGGVVAAAAEDRILRIADLDAGPFADGWFRHGRLVWTSGANAGLAGAIRADRR</sequence>
<evidence type="ECO:0000313" key="1">
    <source>
        <dbReference type="EMBL" id="TCT02828.1"/>
    </source>
</evidence>
<keyword evidence="2" id="KW-1185">Reference proteome</keyword>
<comment type="caution">
    <text evidence="1">The sequence shown here is derived from an EMBL/GenBank/DDBJ whole genome shotgun (WGS) entry which is preliminary data.</text>
</comment>
<proteinExistence type="predicted"/>
<dbReference type="EMBL" id="SMAK01000023">
    <property type="protein sequence ID" value="TCT02828.1"/>
    <property type="molecule type" value="Genomic_DNA"/>
</dbReference>
<dbReference type="OrthoDB" id="1633386at2"/>
<protein>
    <submittedName>
        <fullName evidence="1">Putative phage protein (TIGR02218 family)</fullName>
    </submittedName>
</protein>
<dbReference type="NCBIfam" id="TIGR02218">
    <property type="entry name" value="phg_TIGR02218"/>
    <property type="match status" value="1"/>
</dbReference>
<dbReference type="RefSeq" id="WP_132808076.1">
    <property type="nucleotide sequence ID" value="NZ_SMAK01000023.1"/>
</dbReference>
<accession>A0A4V2UXA8</accession>
<dbReference type="AlphaFoldDB" id="A0A4V2UXA8"/>
<evidence type="ECO:0000313" key="2">
    <source>
        <dbReference type="Proteomes" id="UP000295678"/>
    </source>
</evidence>
<dbReference type="InterPro" id="IPR011928">
    <property type="entry name" value="Phage_phiJL001_Gp84"/>
</dbReference>